<reference evidence="1" key="1">
    <citation type="journal article" date="2015" name="Nature">
        <title>Complex archaea that bridge the gap between prokaryotes and eukaryotes.</title>
        <authorList>
            <person name="Spang A."/>
            <person name="Saw J.H."/>
            <person name="Jorgensen S.L."/>
            <person name="Zaremba-Niedzwiedzka K."/>
            <person name="Martijn J."/>
            <person name="Lind A.E."/>
            <person name="van Eijk R."/>
            <person name="Schleper C."/>
            <person name="Guy L."/>
            <person name="Ettema T.J."/>
        </authorList>
    </citation>
    <scope>NUCLEOTIDE SEQUENCE</scope>
</reference>
<proteinExistence type="predicted"/>
<comment type="caution">
    <text evidence="1">The sequence shown here is derived from an EMBL/GenBank/DDBJ whole genome shotgun (WGS) entry which is preliminary data.</text>
</comment>
<protein>
    <submittedName>
        <fullName evidence="1">Uncharacterized protein</fullName>
    </submittedName>
</protein>
<accession>A0A0F9NWU7</accession>
<gene>
    <name evidence="1" type="ORF">LCGC14_0974270</name>
</gene>
<name>A0A0F9NWU7_9ZZZZ</name>
<evidence type="ECO:0000313" key="1">
    <source>
        <dbReference type="EMBL" id="KKN16587.1"/>
    </source>
</evidence>
<dbReference type="EMBL" id="LAZR01003599">
    <property type="protein sequence ID" value="KKN16587.1"/>
    <property type="molecule type" value="Genomic_DNA"/>
</dbReference>
<organism evidence="1">
    <name type="scientific">marine sediment metagenome</name>
    <dbReference type="NCBI Taxonomy" id="412755"/>
    <lineage>
        <taxon>unclassified sequences</taxon>
        <taxon>metagenomes</taxon>
        <taxon>ecological metagenomes</taxon>
    </lineage>
</organism>
<sequence>MLNHGEDIFDNAQQAREVLTRHGFIPLLRLGEAEHWVRDHRHCVIIYAGEFPGKVPVLKAQYVWFIVPSNDTIDLDISEIQCSFA</sequence>
<dbReference type="AlphaFoldDB" id="A0A0F9NWU7"/>